<dbReference type="PANTHER" id="PTHR45947">
    <property type="entry name" value="SULFOQUINOVOSYL TRANSFERASE SQD2"/>
    <property type="match status" value="1"/>
</dbReference>
<keyword evidence="3" id="KW-1185">Reference proteome</keyword>
<dbReference type="EMBL" id="CP011971">
    <property type="protein sequence ID" value="AMN46932.1"/>
    <property type="molecule type" value="Genomic_DNA"/>
</dbReference>
<protein>
    <recommendedName>
        <fullName evidence="1">Glycosyl transferase family 1 domain-containing protein</fullName>
    </recommendedName>
</protein>
<dbReference type="AlphaFoldDB" id="A0A127F933"/>
<dbReference type="InterPro" id="IPR050194">
    <property type="entry name" value="Glycosyltransferase_grp1"/>
</dbReference>
<dbReference type="Pfam" id="PF00534">
    <property type="entry name" value="Glycos_transf_1"/>
    <property type="match status" value="1"/>
</dbReference>
<evidence type="ECO:0000313" key="3">
    <source>
        <dbReference type="Proteomes" id="UP000070250"/>
    </source>
</evidence>
<dbReference type="Proteomes" id="UP000070250">
    <property type="component" value="Chromosome"/>
</dbReference>
<dbReference type="STRING" id="465721.ACG33_07445"/>
<accession>A0A127F933</accession>
<reference evidence="2 3" key="1">
    <citation type="submission" date="2015-06" db="EMBL/GenBank/DDBJ databases">
        <title>A Comprehensive Approach to Explore the Metabolic and Phylogenetic Diversity of Bacterial Steroid Degradation in the Environment: Testosterone as an Example.</title>
        <authorList>
            <person name="Yang F.-C."/>
            <person name="Chen Y.-L."/>
            <person name="Yu C.-P."/>
            <person name="Tang S.-L."/>
            <person name="Wang P.-H."/>
            <person name="Ismail W."/>
            <person name="Wang C.-H."/>
            <person name="Yang C.-Y."/>
            <person name="Chiang Y.-R."/>
        </authorList>
    </citation>
    <scope>NUCLEOTIDE SEQUENCE [LARGE SCALE GENOMIC DNA]</scope>
    <source>
        <strain evidence="2 3">DSM 18526</strain>
    </source>
</reference>
<dbReference type="PATRIC" id="fig|465721.4.peg.1576"/>
<dbReference type="InterPro" id="IPR001296">
    <property type="entry name" value="Glyco_trans_1"/>
</dbReference>
<evidence type="ECO:0000259" key="1">
    <source>
        <dbReference type="Pfam" id="PF00534"/>
    </source>
</evidence>
<gene>
    <name evidence="2" type="ORF">ACG33_07445</name>
</gene>
<dbReference type="Gene3D" id="3.40.50.2000">
    <property type="entry name" value="Glycogen Phosphorylase B"/>
    <property type="match status" value="1"/>
</dbReference>
<feature type="domain" description="Glycosyl transferase family 1" evidence="1">
    <location>
        <begin position="187"/>
        <end position="327"/>
    </location>
</feature>
<proteinExistence type="predicted"/>
<dbReference type="KEGG" id="sdf:ACG33_07445"/>
<dbReference type="PANTHER" id="PTHR45947:SF3">
    <property type="entry name" value="SULFOQUINOVOSYL TRANSFERASE SQD2"/>
    <property type="match status" value="1"/>
</dbReference>
<evidence type="ECO:0000313" key="2">
    <source>
        <dbReference type="EMBL" id="AMN46932.1"/>
    </source>
</evidence>
<dbReference type="SUPFAM" id="SSF53756">
    <property type="entry name" value="UDP-Glycosyltransferase/glycogen phosphorylase"/>
    <property type="match status" value="1"/>
</dbReference>
<dbReference type="CDD" id="cd03801">
    <property type="entry name" value="GT4_PimA-like"/>
    <property type="match status" value="1"/>
</dbReference>
<dbReference type="GO" id="GO:0016758">
    <property type="term" value="F:hexosyltransferase activity"/>
    <property type="evidence" value="ECO:0007669"/>
    <property type="project" value="TreeGrafter"/>
</dbReference>
<sequence length="376" mass="42289">MRTLANMVARLGQEFDFRIVTLDRDVGDAVPYANVTHEDWTAVGDSLVRYMSIAQVSVARLCRLVNDLDPDVIYLNSFFDPLFTQRILLARRLGRLGRTPVVLAPRGELSEGALALKSVKKRAYLHVGRAARLYRRLIWQASSELERRDILRAGPYVIERDIRIAQDIAAHDVDLGLVRTPREVGSPLRVCFLSRISRMKNLDFAIRVLAQVQTPVTFTVYGPKEDASYWAECKTTIASLPEHIQCIYGGTVQPSNVRQTLSCHDLFLLPTRGENYGHVIHEALSAGLPVLISDTTPWAEVGSKGVGWTLSLDAEERYAEKIEEVFLWSERVHAEVAQACRRFAARKSNDALVIHANRALFMDVICQEQANACSRM</sequence>
<name>A0A127F933_STEDE</name>
<organism evidence="2 3">
    <name type="scientific">Steroidobacter denitrificans</name>
    <dbReference type="NCBI Taxonomy" id="465721"/>
    <lineage>
        <taxon>Bacteria</taxon>
        <taxon>Pseudomonadati</taxon>
        <taxon>Pseudomonadota</taxon>
        <taxon>Gammaproteobacteria</taxon>
        <taxon>Steroidobacterales</taxon>
        <taxon>Steroidobacteraceae</taxon>
        <taxon>Steroidobacter</taxon>
    </lineage>
</organism>